<feature type="region of interest" description="Disordered" evidence="2">
    <location>
        <begin position="36"/>
        <end position="66"/>
    </location>
</feature>
<dbReference type="EMBL" id="JAPHEH010000001">
    <property type="protein sequence ID" value="MDG4476954.1"/>
    <property type="molecule type" value="Genomic_DNA"/>
</dbReference>
<reference evidence="3" key="2">
    <citation type="submission" date="2022-10" db="EMBL/GenBank/DDBJ databases">
        <authorList>
            <person name="Aronson H.S."/>
        </authorList>
    </citation>
    <scope>NUCLEOTIDE SEQUENCE</scope>
    <source>
        <strain evidence="3">RS19-109</strain>
    </source>
</reference>
<dbReference type="SUPFAM" id="SSF48452">
    <property type="entry name" value="TPR-like"/>
    <property type="match status" value="1"/>
</dbReference>
<protein>
    <submittedName>
        <fullName evidence="3">Tetratricopeptide repeat protein</fullName>
    </submittedName>
</protein>
<dbReference type="Pfam" id="PF13428">
    <property type="entry name" value="TPR_14"/>
    <property type="match status" value="1"/>
</dbReference>
<keyword evidence="4" id="KW-1185">Reference proteome</keyword>
<evidence type="ECO:0000313" key="4">
    <source>
        <dbReference type="Proteomes" id="UP001154240"/>
    </source>
</evidence>
<name>A0A9X4MG91_9BACT</name>
<gene>
    <name evidence="3" type="ORF">OLX77_12395</name>
</gene>
<dbReference type="AlphaFoldDB" id="A0A9X4MG91"/>
<proteinExistence type="predicted"/>
<reference evidence="3" key="1">
    <citation type="journal article" date="2022" name="bioRxiv">
        <title>Thiovibrio frasassiensisgen. nov., sp. nov., an autotrophic, elemental sulfur disproportionating bacterium isolated from sulfidic karst sediment, and proposal of Thiovibrionaceae fam. nov.</title>
        <authorList>
            <person name="Aronson H."/>
            <person name="Thomas C."/>
            <person name="Bhattacharyya M."/>
            <person name="Eckstein S."/>
            <person name="Jensen S."/>
            <person name="Barco R."/>
            <person name="Macalady J."/>
            <person name="Amend J."/>
        </authorList>
    </citation>
    <scope>NUCLEOTIDE SEQUENCE</scope>
    <source>
        <strain evidence="3">RS19-109</strain>
    </source>
</reference>
<organism evidence="3 4">
    <name type="scientific">Thiovibrio frasassiensis</name>
    <dbReference type="NCBI Taxonomy" id="2984131"/>
    <lineage>
        <taxon>Bacteria</taxon>
        <taxon>Pseudomonadati</taxon>
        <taxon>Thermodesulfobacteriota</taxon>
        <taxon>Desulfobulbia</taxon>
        <taxon>Desulfobulbales</taxon>
        <taxon>Thiovibrionaceae</taxon>
        <taxon>Thiovibrio</taxon>
    </lineage>
</organism>
<evidence type="ECO:0000313" key="3">
    <source>
        <dbReference type="EMBL" id="MDG4476954.1"/>
    </source>
</evidence>
<dbReference type="Gene3D" id="1.25.40.10">
    <property type="entry name" value="Tetratricopeptide repeat domain"/>
    <property type="match status" value="1"/>
</dbReference>
<dbReference type="InterPro" id="IPR011990">
    <property type="entry name" value="TPR-like_helical_dom_sf"/>
</dbReference>
<accession>A0A9X4MG91</accession>
<feature type="repeat" description="TPR" evidence="1">
    <location>
        <begin position="73"/>
        <end position="106"/>
    </location>
</feature>
<dbReference type="Proteomes" id="UP001154240">
    <property type="component" value="Unassembled WGS sequence"/>
</dbReference>
<keyword evidence="1" id="KW-0802">TPR repeat</keyword>
<comment type="caution">
    <text evidence="3">The sequence shown here is derived from an EMBL/GenBank/DDBJ whole genome shotgun (WGS) entry which is preliminary data.</text>
</comment>
<dbReference type="PROSITE" id="PS50005">
    <property type="entry name" value="TPR"/>
    <property type="match status" value="1"/>
</dbReference>
<evidence type="ECO:0000256" key="1">
    <source>
        <dbReference type="PROSITE-ProRule" id="PRU00339"/>
    </source>
</evidence>
<dbReference type="InterPro" id="IPR019734">
    <property type="entry name" value="TPR_rpt"/>
</dbReference>
<sequence length="172" mass="18846">MQRKAGNHLWQMGVKIGLLLALTLVMHGCAGKTLVEQPSAPAPSSRPGQAPAPSEAPAPGYESVPVPKEGKAAATLLASARQNLRVGQFAKAEMTLERALRLEPRNARLWQEMGQVKYGQKDYRQAVQFCIKSKSLAGKDRALIRQNWLLMEKAYLKLGETEKARQAGSKAR</sequence>
<dbReference type="SMART" id="SM00028">
    <property type="entry name" value="TPR"/>
    <property type="match status" value="2"/>
</dbReference>
<evidence type="ECO:0000256" key="2">
    <source>
        <dbReference type="SAM" id="MobiDB-lite"/>
    </source>
</evidence>
<dbReference type="RefSeq" id="WP_307633919.1">
    <property type="nucleotide sequence ID" value="NZ_JAPHEH010000001.1"/>
</dbReference>